<evidence type="ECO:0000313" key="1">
    <source>
        <dbReference type="EMBL" id="KAH7840219.1"/>
    </source>
</evidence>
<dbReference type="EMBL" id="CM037160">
    <property type="protein sequence ID" value="KAH7840219.1"/>
    <property type="molecule type" value="Genomic_DNA"/>
</dbReference>
<organism evidence="1 2">
    <name type="scientific">Vaccinium darrowii</name>
    <dbReference type="NCBI Taxonomy" id="229202"/>
    <lineage>
        <taxon>Eukaryota</taxon>
        <taxon>Viridiplantae</taxon>
        <taxon>Streptophyta</taxon>
        <taxon>Embryophyta</taxon>
        <taxon>Tracheophyta</taxon>
        <taxon>Spermatophyta</taxon>
        <taxon>Magnoliopsida</taxon>
        <taxon>eudicotyledons</taxon>
        <taxon>Gunneridae</taxon>
        <taxon>Pentapetalae</taxon>
        <taxon>asterids</taxon>
        <taxon>Ericales</taxon>
        <taxon>Ericaceae</taxon>
        <taxon>Vaccinioideae</taxon>
        <taxon>Vaccinieae</taxon>
        <taxon>Vaccinium</taxon>
    </lineage>
</organism>
<name>A0ACB7XHD3_9ERIC</name>
<protein>
    <submittedName>
        <fullName evidence="1">Uncharacterized protein</fullName>
    </submittedName>
</protein>
<keyword evidence="2" id="KW-1185">Reference proteome</keyword>
<comment type="caution">
    <text evidence="1">The sequence shown here is derived from an EMBL/GenBank/DDBJ whole genome shotgun (WGS) entry which is preliminary data.</text>
</comment>
<proteinExistence type="predicted"/>
<reference evidence="1 2" key="1">
    <citation type="journal article" date="2021" name="Hortic Res">
        <title>High-quality reference genome and annotation aids understanding of berry development for evergreen blueberry (Vaccinium darrowii).</title>
        <authorList>
            <person name="Yu J."/>
            <person name="Hulse-Kemp A.M."/>
            <person name="Babiker E."/>
            <person name="Staton M."/>
        </authorList>
    </citation>
    <scope>NUCLEOTIDE SEQUENCE [LARGE SCALE GENOMIC DNA]</scope>
    <source>
        <strain evidence="2">cv. NJ 8807/NJ 8810</strain>
        <tissue evidence="1">Young leaf</tissue>
    </source>
</reference>
<sequence>MKYGFDSPETKSAERQLALSSPSTPELAKVEWLPLQNHPVFSSTTASCASVNSSTFRMPTNLLAWDGASRLYFWDPDKECLHRISIRLGDPDPASIVAASPSKVLRADVRLNFVVSKISINRNGSALLLAGPDGLSVMYLYVCTSTKDGSGPSICRTVSIGSQIYSSGDNVIRTLKISWHPCSDTHMGILSSDSVFRIFDLSSALEQPEQEYYLQPVEPGRCRNAASICPVDFSFGSDHLWDRFSVFVLFSDGSVYILCPVVPFGSVYKWESILEIYHDAQTFGLESSYPRAVSNSNMAITWLEATFPELTLQATGGIISVKAQPYALFDASISLQGPLPKVGHGGEEDTHVQVEECGGWAVSLLYNAISKDSILATAWSGGQLQIDALADEIQPAWIFGTPPRICVNSHDCIVRVAMICESVTGDPSSVKLYEPSDHDVWSGYPPPLLRLAIVDLALPRNRESTPLVSMVADPLIPERIFTLHDGGIDSIVLHFLPFTNQISGKNESMRTPSVHPVLCTSHGGSSSPLIGFLVLSDSYGYSWIVGLASSRECIVLEMKALDPLLPVHVEREEVATLDEARANDNRVIISKELLSGPKAVLLPPSNLRPVTADSIEGRSTLHHYFKLFHENYVEYAHKVYIELKHHGPLLKEIIEDQHGRLRGAQQKFLKVKEKQEKLEDRITHITQVHSLLEERLQRLRNLPGLRKRPLSKAEREFKSELDRFTGVELDALHSSIEALNARLQRYAHSPQGNPSNQRRQISGGRKNTIQDDHISLLKSSLAKLSLQLIIIELDKEHKGIQTNLRLSLSPPTVRGVVCLV</sequence>
<evidence type="ECO:0000313" key="2">
    <source>
        <dbReference type="Proteomes" id="UP000828048"/>
    </source>
</evidence>
<gene>
    <name evidence="1" type="ORF">Vadar_014253</name>
</gene>
<accession>A0ACB7XHD3</accession>
<dbReference type="Proteomes" id="UP000828048">
    <property type="component" value="Chromosome 10"/>
</dbReference>